<accession>A0ABN6Z177</accession>
<dbReference type="Pfam" id="PF07332">
    <property type="entry name" value="Phage_holin_3_6"/>
    <property type="match status" value="1"/>
</dbReference>
<keyword evidence="1" id="KW-0472">Membrane</keyword>
<dbReference type="Proteomes" id="UP001496674">
    <property type="component" value="Chromosome"/>
</dbReference>
<evidence type="ECO:0000313" key="3">
    <source>
        <dbReference type="Proteomes" id="UP001496674"/>
    </source>
</evidence>
<gene>
    <name evidence="2" type="ORF">BSYN_05750</name>
</gene>
<reference evidence="2 3" key="1">
    <citation type="submission" date="2023-04" db="EMBL/GenBank/DDBJ databases">
        <title>Draft genome sequence of acteroides sedimenti strain YN3PY1.</title>
        <authorList>
            <person name="Yoshida N."/>
        </authorList>
    </citation>
    <scope>NUCLEOTIDE SEQUENCE [LARGE SCALE GENOMIC DNA]</scope>
    <source>
        <strain evidence="2 3">YN3PY1</strain>
    </source>
</reference>
<dbReference type="InterPro" id="IPR009937">
    <property type="entry name" value="Phage_holin_3_6"/>
</dbReference>
<feature type="transmembrane region" description="Helical" evidence="1">
    <location>
        <begin position="39"/>
        <end position="63"/>
    </location>
</feature>
<keyword evidence="3" id="KW-1185">Reference proteome</keyword>
<name>A0ABN6Z177_9BACE</name>
<dbReference type="EMBL" id="AP028055">
    <property type="protein sequence ID" value="BEG98310.1"/>
    <property type="molecule type" value="Genomic_DNA"/>
</dbReference>
<keyword evidence="1" id="KW-1133">Transmembrane helix</keyword>
<proteinExistence type="predicted"/>
<evidence type="ECO:0000313" key="2">
    <source>
        <dbReference type="EMBL" id="BEG98310.1"/>
    </source>
</evidence>
<dbReference type="RefSeq" id="WP_353333128.1">
    <property type="nucleotide sequence ID" value="NZ_AP028055.1"/>
</dbReference>
<protein>
    <submittedName>
        <fullName evidence="2">Membrane protein</fullName>
    </submittedName>
</protein>
<organism evidence="2 3">
    <name type="scientific">Bacteroides sedimenti</name>
    <dbReference type="NCBI Taxonomy" id="2136147"/>
    <lineage>
        <taxon>Bacteria</taxon>
        <taxon>Pseudomonadati</taxon>
        <taxon>Bacteroidota</taxon>
        <taxon>Bacteroidia</taxon>
        <taxon>Bacteroidales</taxon>
        <taxon>Bacteroidaceae</taxon>
        <taxon>Bacteroides</taxon>
    </lineage>
</organism>
<sequence>MSTDKNTIDNIRQLIAEIKEYVTLQKDYAKLQLVEKLTILLSTLIMIFILIILGMVTLFYLLFSLAYLLEPLVGGLALSFCIIAGITILIIICLVVFRNKLIANPLVRFLTNLFIQDLNK</sequence>
<keyword evidence="1" id="KW-0812">Transmembrane</keyword>
<feature type="transmembrane region" description="Helical" evidence="1">
    <location>
        <begin position="75"/>
        <end position="97"/>
    </location>
</feature>
<evidence type="ECO:0000256" key="1">
    <source>
        <dbReference type="SAM" id="Phobius"/>
    </source>
</evidence>